<evidence type="ECO:0000313" key="7">
    <source>
        <dbReference type="EMBL" id="TWT36220.1"/>
    </source>
</evidence>
<dbReference type="InterPro" id="IPR013780">
    <property type="entry name" value="Glyco_hydro_b"/>
</dbReference>
<dbReference type="Proteomes" id="UP000316714">
    <property type="component" value="Unassembled WGS sequence"/>
</dbReference>
<dbReference type="Pfam" id="PF01120">
    <property type="entry name" value="Alpha_L_fucos"/>
    <property type="match status" value="1"/>
</dbReference>
<protein>
    <recommendedName>
        <fullName evidence="2">alpha-L-fucosidase</fullName>
        <ecNumber evidence="2">3.2.1.51</ecNumber>
    </recommendedName>
</protein>
<evidence type="ECO:0000256" key="4">
    <source>
        <dbReference type="ARBA" id="ARBA00022801"/>
    </source>
</evidence>
<keyword evidence="8" id="KW-1185">Reference proteome</keyword>
<comment type="similarity">
    <text evidence="1">Belongs to the glycosyl hydrolase 29 family.</text>
</comment>
<keyword evidence="3" id="KW-0732">Signal</keyword>
<organism evidence="7 8">
    <name type="scientific">Posidoniimonas corsicana</name>
    <dbReference type="NCBI Taxonomy" id="1938618"/>
    <lineage>
        <taxon>Bacteria</taxon>
        <taxon>Pseudomonadati</taxon>
        <taxon>Planctomycetota</taxon>
        <taxon>Planctomycetia</taxon>
        <taxon>Pirellulales</taxon>
        <taxon>Lacipirellulaceae</taxon>
        <taxon>Posidoniimonas</taxon>
    </lineage>
</organism>
<dbReference type="GO" id="GO:0004560">
    <property type="term" value="F:alpha-L-fucosidase activity"/>
    <property type="evidence" value="ECO:0007669"/>
    <property type="project" value="InterPro"/>
</dbReference>
<dbReference type="GO" id="GO:0006004">
    <property type="term" value="P:fucose metabolic process"/>
    <property type="evidence" value="ECO:0007669"/>
    <property type="project" value="TreeGrafter"/>
</dbReference>
<dbReference type="AlphaFoldDB" id="A0A5C5VE79"/>
<dbReference type="OrthoDB" id="9760597at2"/>
<keyword evidence="5" id="KW-0326">Glycosidase</keyword>
<name>A0A5C5VE79_9BACT</name>
<dbReference type="InterPro" id="IPR017853">
    <property type="entry name" value="GH"/>
</dbReference>
<keyword evidence="4" id="KW-0378">Hydrolase</keyword>
<dbReference type="InterPro" id="IPR000933">
    <property type="entry name" value="Glyco_hydro_29"/>
</dbReference>
<dbReference type="InterPro" id="IPR057739">
    <property type="entry name" value="Glyco_hydro_29_N"/>
</dbReference>
<dbReference type="SUPFAM" id="SSF51445">
    <property type="entry name" value="(Trans)glycosidases"/>
    <property type="match status" value="1"/>
</dbReference>
<dbReference type="EMBL" id="SIHJ01000001">
    <property type="protein sequence ID" value="TWT36220.1"/>
    <property type="molecule type" value="Genomic_DNA"/>
</dbReference>
<dbReference type="GO" id="GO:0016139">
    <property type="term" value="P:glycoside catabolic process"/>
    <property type="evidence" value="ECO:0007669"/>
    <property type="project" value="TreeGrafter"/>
</dbReference>
<dbReference type="PANTHER" id="PTHR10030:SF37">
    <property type="entry name" value="ALPHA-L-FUCOSIDASE-RELATED"/>
    <property type="match status" value="1"/>
</dbReference>
<proteinExistence type="inferred from homology"/>
<dbReference type="SMART" id="SM00812">
    <property type="entry name" value="Alpha_L_fucos"/>
    <property type="match status" value="1"/>
</dbReference>
<dbReference type="GO" id="GO:0005764">
    <property type="term" value="C:lysosome"/>
    <property type="evidence" value="ECO:0007669"/>
    <property type="project" value="TreeGrafter"/>
</dbReference>
<dbReference type="EC" id="3.2.1.51" evidence="2"/>
<dbReference type="PANTHER" id="PTHR10030">
    <property type="entry name" value="ALPHA-L-FUCOSIDASE"/>
    <property type="match status" value="1"/>
</dbReference>
<evidence type="ECO:0000313" key="8">
    <source>
        <dbReference type="Proteomes" id="UP000316714"/>
    </source>
</evidence>
<evidence type="ECO:0000256" key="3">
    <source>
        <dbReference type="ARBA" id="ARBA00022729"/>
    </source>
</evidence>
<evidence type="ECO:0000256" key="1">
    <source>
        <dbReference type="ARBA" id="ARBA00007951"/>
    </source>
</evidence>
<dbReference type="Gene3D" id="3.20.20.80">
    <property type="entry name" value="Glycosidases"/>
    <property type="match status" value="1"/>
</dbReference>
<sequence length="588" mass="66633">MLIKKPQLTASLLFLIGIAYSLQAIGQTYPQTLDYELAPVPNVPAIRPEGSVEMGDAESFEEAKLDLPITPGPILPTWKSIEANYPGTPDWLREANFGLWVHFGPQSAGKSGDWYARRLYIPETSAFKNHHRNYGDPTKIGYKEVLRDWNPEKLDPAKLVEIYRDAGVRYLIIQGVHHDQFDMWDSKYQPWNSTRIGPKRDLLGEWSNAAREAGIRFGVTFHHEYSWWWWQSAFGRDEQGRPYDGHLTLADGNGTWWEGCDPRLLYGINLREYKGVVDAAYSRWSPPPAGIFRHHLEFDEWYAKWWALRMMDVVDRYQPDFIYTDGTDQQPFSGSGTGTGFKCDAMQRVIADYYNKTLQRRGLIDVFSIVKFRRKTNGTVNTAEGWIPGEIKRDQDWIAETPVGDWFYGPNFHYSSAAVVRYLLEQVSRDGNVGLCVSMLPDGSLDEGSTRMLKEIGAWMRTNGQGIYGSHAWTVLGEGSGGKLNVLPGGKIGKQQAMHSFSTSDFRFTVGKSGDLYAWCMTIPEEDEVLRIATLAKKAGLHGRAIHNVELLGHEGPLAWLHKDDALYITYPAGTSLKIATGFRISWE</sequence>
<dbReference type="Gene3D" id="2.60.40.1180">
    <property type="entry name" value="Golgi alpha-mannosidase II"/>
    <property type="match status" value="1"/>
</dbReference>
<reference evidence="7 8" key="1">
    <citation type="submission" date="2019-02" db="EMBL/GenBank/DDBJ databases">
        <title>Deep-cultivation of Planctomycetes and their phenomic and genomic characterization uncovers novel biology.</title>
        <authorList>
            <person name="Wiegand S."/>
            <person name="Jogler M."/>
            <person name="Boedeker C."/>
            <person name="Pinto D."/>
            <person name="Vollmers J."/>
            <person name="Rivas-Marin E."/>
            <person name="Kohn T."/>
            <person name="Peeters S.H."/>
            <person name="Heuer A."/>
            <person name="Rast P."/>
            <person name="Oberbeckmann S."/>
            <person name="Bunk B."/>
            <person name="Jeske O."/>
            <person name="Meyerdierks A."/>
            <person name="Storesund J.E."/>
            <person name="Kallscheuer N."/>
            <person name="Luecker S."/>
            <person name="Lage O.M."/>
            <person name="Pohl T."/>
            <person name="Merkel B.J."/>
            <person name="Hornburger P."/>
            <person name="Mueller R.-W."/>
            <person name="Bruemmer F."/>
            <person name="Labrenz M."/>
            <person name="Spormann A.M."/>
            <person name="Op Den Camp H."/>
            <person name="Overmann J."/>
            <person name="Amann R."/>
            <person name="Jetten M.S.M."/>
            <person name="Mascher T."/>
            <person name="Medema M.H."/>
            <person name="Devos D.P."/>
            <person name="Kaster A.-K."/>
            <person name="Ovreas L."/>
            <person name="Rohde M."/>
            <person name="Galperin M.Y."/>
            <person name="Jogler C."/>
        </authorList>
    </citation>
    <scope>NUCLEOTIDE SEQUENCE [LARGE SCALE GENOMIC DNA]</scope>
    <source>
        <strain evidence="7 8">KOR34</strain>
    </source>
</reference>
<evidence type="ECO:0000256" key="2">
    <source>
        <dbReference type="ARBA" id="ARBA00012662"/>
    </source>
</evidence>
<dbReference type="RefSeq" id="WP_146562959.1">
    <property type="nucleotide sequence ID" value="NZ_SIHJ01000001.1"/>
</dbReference>
<accession>A0A5C5VE79</accession>
<feature type="domain" description="Glycoside hydrolase family 29 N-terminal" evidence="6">
    <location>
        <begin position="74"/>
        <end position="465"/>
    </location>
</feature>
<evidence type="ECO:0000259" key="6">
    <source>
        <dbReference type="Pfam" id="PF01120"/>
    </source>
</evidence>
<gene>
    <name evidence="7" type="ORF">KOR34_11210</name>
</gene>
<evidence type="ECO:0000256" key="5">
    <source>
        <dbReference type="ARBA" id="ARBA00023295"/>
    </source>
</evidence>
<comment type="caution">
    <text evidence="7">The sequence shown here is derived from an EMBL/GenBank/DDBJ whole genome shotgun (WGS) entry which is preliminary data.</text>
</comment>